<feature type="compositionally biased region" description="Basic and acidic residues" evidence="1">
    <location>
        <begin position="9"/>
        <end position="20"/>
    </location>
</feature>
<evidence type="ECO:0000256" key="1">
    <source>
        <dbReference type="SAM" id="MobiDB-lite"/>
    </source>
</evidence>
<organism evidence="2 3">
    <name type="scientific">Stephania cephalantha</name>
    <dbReference type="NCBI Taxonomy" id="152367"/>
    <lineage>
        <taxon>Eukaryota</taxon>
        <taxon>Viridiplantae</taxon>
        <taxon>Streptophyta</taxon>
        <taxon>Embryophyta</taxon>
        <taxon>Tracheophyta</taxon>
        <taxon>Spermatophyta</taxon>
        <taxon>Magnoliopsida</taxon>
        <taxon>Ranunculales</taxon>
        <taxon>Menispermaceae</taxon>
        <taxon>Menispermoideae</taxon>
        <taxon>Cissampelideae</taxon>
        <taxon>Stephania</taxon>
    </lineage>
</organism>
<accession>A0AAP0HTG7</accession>
<sequence length="107" mass="12074">MQWSEIGWSEDREHKKRKAKEEQMKLLVLAHGAHHNALLGAVAPNAAPHRSSSAVTGATRATTVPRRQSRDTSATLAPWHQTWCRGAHHSAHMVPWRQSCIISRTRR</sequence>
<protein>
    <submittedName>
        <fullName evidence="2">Uncharacterized protein</fullName>
    </submittedName>
</protein>
<comment type="caution">
    <text evidence="2">The sequence shown here is derived from an EMBL/GenBank/DDBJ whole genome shotgun (WGS) entry which is preliminary data.</text>
</comment>
<reference evidence="2 3" key="1">
    <citation type="submission" date="2024-01" db="EMBL/GenBank/DDBJ databases">
        <title>Genome assemblies of Stephania.</title>
        <authorList>
            <person name="Yang L."/>
        </authorList>
    </citation>
    <scope>NUCLEOTIDE SEQUENCE [LARGE SCALE GENOMIC DNA]</scope>
    <source>
        <strain evidence="2">JXDWG</strain>
        <tissue evidence="2">Leaf</tissue>
    </source>
</reference>
<dbReference type="EMBL" id="JBBNAG010000011">
    <property type="protein sequence ID" value="KAK9095145.1"/>
    <property type="molecule type" value="Genomic_DNA"/>
</dbReference>
<name>A0AAP0HTG7_9MAGN</name>
<dbReference type="Proteomes" id="UP001419268">
    <property type="component" value="Unassembled WGS sequence"/>
</dbReference>
<gene>
    <name evidence="2" type="ORF">Scep_026614</name>
</gene>
<feature type="region of interest" description="Disordered" evidence="1">
    <location>
        <begin position="1"/>
        <end position="20"/>
    </location>
</feature>
<feature type="region of interest" description="Disordered" evidence="1">
    <location>
        <begin position="45"/>
        <end position="74"/>
    </location>
</feature>
<proteinExistence type="predicted"/>
<evidence type="ECO:0000313" key="3">
    <source>
        <dbReference type="Proteomes" id="UP001419268"/>
    </source>
</evidence>
<keyword evidence="3" id="KW-1185">Reference proteome</keyword>
<dbReference type="AlphaFoldDB" id="A0AAP0HTG7"/>
<evidence type="ECO:0000313" key="2">
    <source>
        <dbReference type="EMBL" id="KAK9095145.1"/>
    </source>
</evidence>
<feature type="compositionally biased region" description="Polar residues" evidence="1">
    <location>
        <begin position="50"/>
        <end position="74"/>
    </location>
</feature>